<feature type="transmembrane region" description="Helical" evidence="5">
    <location>
        <begin position="116"/>
        <end position="139"/>
    </location>
</feature>
<feature type="transmembrane region" description="Helical" evidence="5">
    <location>
        <begin position="75"/>
        <end position="95"/>
    </location>
</feature>
<dbReference type="STRING" id="529704.SAMN02927913_3349"/>
<evidence type="ECO:0000256" key="1">
    <source>
        <dbReference type="ARBA" id="ARBA00004141"/>
    </source>
</evidence>
<keyword evidence="3 5" id="KW-1133">Transmembrane helix</keyword>
<protein>
    <submittedName>
        <fullName evidence="6">Putative oxidoreductase</fullName>
    </submittedName>
</protein>
<feature type="transmembrane region" description="Helical" evidence="5">
    <location>
        <begin position="6"/>
        <end position="26"/>
    </location>
</feature>
<evidence type="ECO:0000313" key="7">
    <source>
        <dbReference type="Proteomes" id="UP000199420"/>
    </source>
</evidence>
<dbReference type="OrthoDB" id="9792760at2"/>
<keyword evidence="4 5" id="KW-0472">Membrane</keyword>
<dbReference type="GO" id="GO:0016020">
    <property type="term" value="C:membrane"/>
    <property type="evidence" value="ECO:0007669"/>
    <property type="project" value="UniProtKB-SubCell"/>
</dbReference>
<name>A0A1H6YNW1_9GAMM</name>
<reference evidence="6 7" key="1">
    <citation type="submission" date="2016-10" db="EMBL/GenBank/DDBJ databases">
        <authorList>
            <person name="de Groot N.N."/>
        </authorList>
    </citation>
    <scope>NUCLEOTIDE SEQUENCE [LARGE SCALE GENOMIC DNA]</scope>
    <source>
        <strain evidence="6 7">DSM 26515</strain>
    </source>
</reference>
<comment type="subcellular location">
    <subcellularLocation>
        <location evidence="1">Membrane</location>
        <topology evidence="1">Multi-pass membrane protein</topology>
    </subcellularLocation>
</comment>
<accession>A0A1H6YNW1</accession>
<dbReference type="InterPro" id="IPR032808">
    <property type="entry name" value="DoxX"/>
</dbReference>
<dbReference type="Proteomes" id="UP000199420">
    <property type="component" value="Unassembled WGS sequence"/>
</dbReference>
<dbReference type="EMBL" id="FNYC01000007">
    <property type="protein sequence ID" value="SEJ42969.1"/>
    <property type="molecule type" value="Genomic_DNA"/>
</dbReference>
<gene>
    <name evidence="6" type="ORF">SAMN04487997_3334</name>
</gene>
<feature type="transmembrane region" description="Helical" evidence="5">
    <location>
        <begin position="47"/>
        <end position="69"/>
    </location>
</feature>
<keyword evidence="7" id="KW-1185">Reference proteome</keyword>
<sequence>MNGIDLIGVPLVIRIFLVVLFPFSALDKILNWEGALKQANSSFLPGGPVLLVLGMTLELLGPACILSGWHDRLAAFLLGLYCIVTALLYHDFWAYRDFWKQGDSVARTHFWDFLKNFCVAGGMLLLTFGTQLAPLGAVVTHPLSSTPVYTPAGTAPGLAPGDTHE</sequence>
<evidence type="ECO:0000256" key="3">
    <source>
        <dbReference type="ARBA" id="ARBA00022989"/>
    </source>
</evidence>
<proteinExistence type="predicted"/>
<evidence type="ECO:0000313" key="6">
    <source>
        <dbReference type="EMBL" id="SEJ42969.1"/>
    </source>
</evidence>
<dbReference type="Pfam" id="PF07681">
    <property type="entry name" value="DoxX"/>
    <property type="match status" value="1"/>
</dbReference>
<keyword evidence="2 5" id="KW-0812">Transmembrane</keyword>
<evidence type="ECO:0000256" key="2">
    <source>
        <dbReference type="ARBA" id="ARBA00022692"/>
    </source>
</evidence>
<evidence type="ECO:0000256" key="4">
    <source>
        <dbReference type="ARBA" id="ARBA00023136"/>
    </source>
</evidence>
<organism evidence="6 7">
    <name type="scientific">Frateuria terrea</name>
    <dbReference type="NCBI Taxonomy" id="529704"/>
    <lineage>
        <taxon>Bacteria</taxon>
        <taxon>Pseudomonadati</taxon>
        <taxon>Pseudomonadota</taxon>
        <taxon>Gammaproteobacteria</taxon>
        <taxon>Lysobacterales</taxon>
        <taxon>Rhodanobacteraceae</taxon>
        <taxon>Frateuria</taxon>
    </lineage>
</organism>
<dbReference type="AlphaFoldDB" id="A0A1H6YNW1"/>
<dbReference type="RefSeq" id="WP_091339716.1">
    <property type="nucleotide sequence ID" value="NZ_FNYC01000007.1"/>
</dbReference>
<evidence type="ECO:0000256" key="5">
    <source>
        <dbReference type="SAM" id="Phobius"/>
    </source>
</evidence>